<dbReference type="Proteomes" id="UP001152803">
    <property type="component" value="Unassembled WGS sequence"/>
</dbReference>
<proteinExistence type="predicted"/>
<gene>
    <name evidence="2" type="ORF">COCON_G00164210</name>
</gene>
<dbReference type="EMBL" id="JAFJMO010000012">
    <property type="protein sequence ID" value="KAJ8260698.1"/>
    <property type="molecule type" value="Genomic_DNA"/>
</dbReference>
<organism evidence="2 3">
    <name type="scientific">Conger conger</name>
    <name type="common">Conger eel</name>
    <name type="synonym">Muraena conger</name>
    <dbReference type="NCBI Taxonomy" id="82655"/>
    <lineage>
        <taxon>Eukaryota</taxon>
        <taxon>Metazoa</taxon>
        <taxon>Chordata</taxon>
        <taxon>Craniata</taxon>
        <taxon>Vertebrata</taxon>
        <taxon>Euteleostomi</taxon>
        <taxon>Actinopterygii</taxon>
        <taxon>Neopterygii</taxon>
        <taxon>Teleostei</taxon>
        <taxon>Anguilliformes</taxon>
        <taxon>Congridae</taxon>
        <taxon>Conger</taxon>
    </lineage>
</organism>
<accession>A0A9Q1D6P8</accession>
<evidence type="ECO:0000256" key="1">
    <source>
        <dbReference type="SAM" id="MobiDB-lite"/>
    </source>
</evidence>
<comment type="caution">
    <text evidence="2">The sequence shown here is derived from an EMBL/GenBank/DDBJ whole genome shotgun (WGS) entry which is preliminary data.</text>
</comment>
<reference evidence="2" key="1">
    <citation type="journal article" date="2023" name="Science">
        <title>Genome structures resolve the early diversification of teleost fishes.</title>
        <authorList>
            <person name="Parey E."/>
            <person name="Louis A."/>
            <person name="Montfort J."/>
            <person name="Bouchez O."/>
            <person name="Roques C."/>
            <person name="Iampietro C."/>
            <person name="Lluch J."/>
            <person name="Castinel A."/>
            <person name="Donnadieu C."/>
            <person name="Desvignes T."/>
            <person name="Floi Bucao C."/>
            <person name="Jouanno E."/>
            <person name="Wen M."/>
            <person name="Mejri S."/>
            <person name="Dirks R."/>
            <person name="Jansen H."/>
            <person name="Henkel C."/>
            <person name="Chen W.J."/>
            <person name="Zahm M."/>
            <person name="Cabau C."/>
            <person name="Klopp C."/>
            <person name="Thompson A.W."/>
            <person name="Robinson-Rechavi M."/>
            <person name="Braasch I."/>
            <person name="Lecointre G."/>
            <person name="Bobe J."/>
            <person name="Postlethwait J.H."/>
            <person name="Berthelot C."/>
            <person name="Roest Crollius H."/>
            <person name="Guiguen Y."/>
        </authorList>
    </citation>
    <scope>NUCLEOTIDE SEQUENCE</scope>
    <source>
        <strain evidence="2">Concon-B</strain>
    </source>
</reference>
<evidence type="ECO:0000313" key="2">
    <source>
        <dbReference type="EMBL" id="KAJ8260698.1"/>
    </source>
</evidence>
<sequence length="80" mass="8710">MGHTQEMSLLQVLSLSESSTMRRHLQPSAPESVQRDATQSTTVWVEEATSLKGHHSSVGTLLHLAGADMEPTKDGVLPWT</sequence>
<name>A0A9Q1D6P8_CONCO</name>
<dbReference type="AlphaFoldDB" id="A0A9Q1D6P8"/>
<keyword evidence="3" id="KW-1185">Reference proteome</keyword>
<protein>
    <submittedName>
        <fullName evidence="2">Uncharacterized protein</fullName>
    </submittedName>
</protein>
<feature type="compositionally biased region" description="Polar residues" evidence="1">
    <location>
        <begin position="29"/>
        <end position="41"/>
    </location>
</feature>
<feature type="region of interest" description="Disordered" evidence="1">
    <location>
        <begin position="1"/>
        <end position="41"/>
    </location>
</feature>
<evidence type="ECO:0000313" key="3">
    <source>
        <dbReference type="Proteomes" id="UP001152803"/>
    </source>
</evidence>
<feature type="compositionally biased region" description="Low complexity" evidence="1">
    <location>
        <begin position="8"/>
        <end position="19"/>
    </location>
</feature>